<comment type="caution">
    <text evidence="4">The sequence shown here is derived from an EMBL/GenBank/DDBJ whole genome shotgun (WGS) entry which is preliminary data.</text>
</comment>
<dbReference type="InterPro" id="IPR021759">
    <property type="entry name" value="WxLIP_HBD"/>
</dbReference>
<evidence type="ECO:0000313" key="5">
    <source>
        <dbReference type="Proteomes" id="UP000288028"/>
    </source>
</evidence>
<dbReference type="Pfam" id="PF06030">
    <property type="entry name" value="WxLIP_PGBD"/>
    <property type="match status" value="1"/>
</dbReference>
<accession>A0A430B6Z0</accession>
<keyword evidence="1" id="KW-1133">Transmembrane helix</keyword>
<feature type="domain" description="WxL Interacting Protein peptidoglycan binding" evidence="2">
    <location>
        <begin position="41"/>
        <end position="162"/>
    </location>
</feature>
<evidence type="ECO:0000259" key="2">
    <source>
        <dbReference type="Pfam" id="PF06030"/>
    </source>
</evidence>
<proteinExistence type="predicted"/>
<evidence type="ECO:0000313" key="4">
    <source>
        <dbReference type="EMBL" id="RSU16092.1"/>
    </source>
</evidence>
<name>A0A430B6Z0_9ENTE</name>
<reference evidence="4 5" key="1">
    <citation type="submission" date="2017-05" db="EMBL/GenBank/DDBJ databases">
        <title>Vagococcus spp. assemblies.</title>
        <authorList>
            <person name="Gulvik C.A."/>
        </authorList>
    </citation>
    <scope>NUCLEOTIDE SEQUENCE [LARGE SCALE GENOMIC DNA]</scope>
    <source>
        <strain evidence="4 5">SS1714</strain>
    </source>
</reference>
<feature type="domain" description="WxL Interacting Protein host binding" evidence="3">
    <location>
        <begin position="175"/>
        <end position="310"/>
    </location>
</feature>
<evidence type="ECO:0000259" key="3">
    <source>
        <dbReference type="Pfam" id="PF11797"/>
    </source>
</evidence>
<dbReference type="Proteomes" id="UP000288028">
    <property type="component" value="Unassembled WGS sequence"/>
</dbReference>
<keyword evidence="5" id="KW-1185">Reference proteome</keyword>
<protein>
    <submittedName>
        <fullName evidence="4">Uncharacterized protein</fullName>
    </submittedName>
</protein>
<organism evidence="4 5">
    <name type="scientific">Vagococcus carniphilus</name>
    <dbReference type="NCBI Taxonomy" id="218144"/>
    <lineage>
        <taxon>Bacteria</taxon>
        <taxon>Bacillati</taxon>
        <taxon>Bacillota</taxon>
        <taxon>Bacilli</taxon>
        <taxon>Lactobacillales</taxon>
        <taxon>Enterococcaceae</taxon>
        <taxon>Vagococcus</taxon>
    </lineage>
</organism>
<keyword evidence="1" id="KW-0812">Transmembrane</keyword>
<evidence type="ECO:0000256" key="1">
    <source>
        <dbReference type="SAM" id="Phobius"/>
    </source>
</evidence>
<keyword evidence="1" id="KW-0472">Membrane</keyword>
<dbReference type="EMBL" id="NGKB01000003">
    <property type="protein sequence ID" value="RSU16092.1"/>
    <property type="molecule type" value="Genomic_DNA"/>
</dbReference>
<gene>
    <name evidence="4" type="ORF">CBF28_03840</name>
</gene>
<dbReference type="AlphaFoldDB" id="A0A430B6Z0"/>
<dbReference type="InterPro" id="IPR010317">
    <property type="entry name" value="WxLIP_PGBD"/>
</dbReference>
<sequence>MIFSAFFKRRDTEMSKRYLTTIGIILLFLIGIRTEASELNFSVASVIPENQVDKSKTYFDLMVKPNEEQKIAIEINNTSNKEITVIPTISNATTNLNGVVEYTLSKDKLNKGTPVEIEEILTLPENQKEVKVPKNVQSQLILNLKMPKEKFDGIVAGGITLQEKKEEKTDEDENKGMTIKNYHAYTIAVLVREEKKDYTPELELENVKVGQQNYRNVILTKLKNPVPDFLNELETNSTVTKKGESQVLYTSEKKNMQMAPNSSFQLPIPIEDKMKPGTYTLKMTAKSSDKKWEFVKDFSIGEKEARKFNEADVTLPKDNNKLIIIGLSIAILVLILIILLLTKNKKKQKKMTKKKKRKKK</sequence>
<dbReference type="Pfam" id="PF11797">
    <property type="entry name" value="WxLIP_HBD"/>
    <property type="match status" value="1"/>
</dbReference>
<dbReference type="OrthoDB" id="2148359at2"/>
<feature type="transmembrane region" description="Helical" evidence="1">
    <location>
        <begin position="322"/>
        <end position="341"/>
    </location>
</feature>